<evidence type="ECO:0000313" key="8">
    <source>
        <dbReference type="EMBL" id="GAA3718060.1"/>
    </source>
</evidence>
<gene>
    <name evidence="6 8" type="primary">purN</name>
    <name evidence="8" type="ORF">GCM10022378_05370</name>
</gene>
<organism evidence="8 9">
    <name type="scientific">Salinicoccus jeotgali</name>
    <dbReference type="NCBI Taxonomy" id="381634"/>
    <lineage>
        <taxon>Bacteria</taxon>
        <taxon>Bacillati</taxon>
        <taxon>Bacillota</taxon>
        <taxon>Bacilli</taxon>
        <taxon>Bacillales</taxon>
        <taxon>Staphylococcaceae</taxon>
        <taxon>Salinicoccus</taxon>
    </lineage>
</organism>
<feature type="active site" description="Proton donor" evidence="6">
    <location>
        <position position="108"/>
    </location>
</feature>
<comment type="caution">
    <text evidence="8">The sequence shown here is derived from an EMBL/GenBank/DDBJ whole genome shotgun (WGS) entry which is preliminary data.</text>
</comment>
<dbReference type="Proteomes" id="UP001500920">
    <property type="component" value="Unassembled WGS sequence"/>
</dbReference>
<comment type="similarity">
    <text evidence="4 6">Belongs to the GART family.</text>
</comment>
<dbReference type="PANTHER" id="PTHR43369:SF2">
    <property type="entry name" value="PHOSPHORIBOSYLGLYCINAMIDE FORMYLTRANSFERASE"/>
    <property type="match status" value="1"/>
</dbReference>
<dbReference type="SUPFAM" id="SSF53328">
    <property type="entry name" value="Formyltransferase"/>
    <property type="match status" value="1"/>
</dbReference>
<evidence type="ECO:0000259" key="7">
    <source>
        <dbReference type="Pfam" id="PF00551"/>
    </source>
</evidence>
<feature type="binding site" evidence="6">
    <location>
        <begin position="89"/>
        <end position="92"/>
    </location>
    <ligand>
        <name>(6R)-10-formyltetrahydrofolate</name>
        <dbReference type="ChEBI" id="CHEBI:195366"/>
    </ligand>
</feature>
<dbReference type="InterPro" id="IPR004607">
    <property type="entry name" value="GART"/>
</dbReference>
<comment type="function">
    <text evidence="6">Catalyzes the transfer of a formyl group from 10-formyltetrahydrofolate to 5-phospho-ribosyl-glycinamide (GAR), producing 5-phospho-ribosyl-N-formylglycinamide (FGAR) and tetrahydrofolate.</text>
</comment>
<dbReference type="Gene3D" id="3.40.50.170">
    <property type="entry name" value="Formyl transferase, N-terminal domain"/>
    <property type="match status" value="1"/>
</dbReference>
<evidence type="ECO:0000256" key="5">
    <source>
        <dbReference type="ARBA" id="ARBA00047664"/>
    </source>
</evidence>
<name>A0ABP7EEB8_9STAP</name>
<feature type="domain" description="Formyl transferase N-terminal" evidence="7">
    <location>
        <begin position="4"/>
        <end position="181"/>
    </location>
</feature>
<evidence type="ECO:0000256" key="4">
    <source>
        <dbReference type="ARBA" id="ARBA00038440"/>
    </source>
</evidence>
<dbReference type="InterPro" id="IPR002376">
    <property type="entry name" value="Formyl_transf_N"/>
</dbReference>
<feature type="binding site" evidence="6">
    <location>
        <begin position="13"/>
        <end position="15"/>
    </location>
    <ligand>
        <name>N(1)-(5-phospho-beta-D-ribosyl)glycinamide</name>
        <dbReference type="ChEBI" id="CHEBI:143788"/>
    </ligand>
</feature>
<evidence type="ECO:0000256" key="2">
    <source>
        <dbReference type="ARBA" id="ARBA00022679"/>
    </source>
</evidence>
<evidence type="ECO:0000313" key="9">
    <source>
        <dbReference type="Proteomes" id="UP001500920"/>
    </source>
</evidence>
<feature type="binding site" evidence="6">
    <location>
        <position position="106"/>
    </location>
    <ligand>
        <name>(6R)-10-formyltetrahydrofolate</name>
        <dbReference type="ChEBI" id="CHEBI:195366"/>
    </ligand>
</feature>
<dbReference type="Pfam" id="PF00551">
    <property type="entry name" value="Formyl_trans_N"/>
    <property type="match status" value="1"/>
</dbReference>
<proteinExistence type="inferred from homology"/>
<dbReference type="EC" id="2.1.2.2" evidence="6"/>
<dbReference type="PROSITE" id="PS00373">
    <property type="entry name" value="GART"/>
    <property type="match status" value="1"/>
</dbReference>
<keyword evidence="9" id="KW-1185">Reference proteome</keyword>
<dbReference type="InterPro" id="IPR036477">
    <property type="entry name" value="Formyl_transf_N_sf"/>
</dbReference>
<dbReference type="InterPro" id="IPR001555">
    <property type="entry name" value="GART_AS"/>
</dbReference>
<dbReference type="HAMAP" id="MF_01930">
    <property type="entry name" value="PurN"/>
    <property type="match status" value="1"/>
</dbReference>
<sequence length="190" mass="21122">MATRVAVFASGGGTNFSNLARHAQEIGIEIVLLISDNREAYALRRAEALGIESLVCTISDYGSKATQEAAMIRALQRLDVEYILLAGYMRILGAAFISTYEDRIINLHPSLLPAFKGRNGIEDAYDYGVKVTGVTIHLVDAGIDTGRIIAQEPVRINPEDSLEDLERKIHQLEYKLYPQALKKFLEGERR</sequence>
<protein>
    <recommendedName>
        <fullName evidence="6">Phosphoribosylglycinamide formyltransferase</fullName>
        <ecNumber evidence="6">2.1.2.2</ecNumber>
    </recommendedName>
    <alternativeName>
        <fullName evidence="6">5'-phosphoribosylglycinamide transformylase</fullName>
    </alternativeName>
    <alternativeName>
        <fullName evidence="6">GAR transformylase</fullName>
        <shortName evidence="6">GART</shortName>
    </alternativeName>
</protein>
<dbReference type="PANTHER" id="PTHR43369">
    <property type="entry name" value="PHOSPHORIBOSYLGLYCINAMIDE FORMYLTRANSFERASE"/>
    <property type="match status" value="1"/>
</dbReference>
<feature type="binding site" evidence="6">
    <location>
        <position position="64"/>
    </location>
    <ligand>
        <name>(6R)-10-formyltetrahydrofolate</name>
        <dbReference type="ChEBI" id="CHEBI:195366"/>
    </ligand>
</feature>
<keyword evidence="3 6" id="KW-0658">Purine biosynthesis</keyword>
<evidence type="ECO:0000256" key="1">
    <source>
        <dbReference type="ARBA" id="ARBA00005054"/>
    </source>
</evidence>
<comment type="catalytic activity">
    <reaction evidence="5 6">
        <text>N(1)-(5-phospho-beta-D-ribosyl)glycinamide + (6R)-10-formyltetrahydrofolate = N(2)-formyl-N(1)-(5-phospho-beta-D-ribosyl)glycinamide + (6S)-5,6,7,8-tetrahydrofolate + H(+)</text>
        <dbReference type="Rhea" id="RHEA:15053"/>
        <dbReference type="ChEBI" id="CHEBI:15378"/>
        <dbReference type="ChEBI" id="CHEBI:57453"/>
        <dbReference type="ChEBI" id="CHEBI:143788"/>
        <dbReference type="ChEBI" id="CHEBI:147286"/>
        <dbReference type="ChEBI" id="CHEBI:195366"/>
        <dbReference type="EC" id="2.1.2.2"/>
    </reaction>
</comment>
<dbReference type="CDD" id="cd08645">
    <property type="entry name" value="FMT_core_GART"/>
    <property type="match status" value="1"/>
</dbReference>
<accession>A0ABP7EEB8</accession>
<dbReference type="EMBL" id="BAABCK010000013">
    <property type="protein sequence ID" value="GAA3718060.1"/>
    <property type="molecule type" value="Genomic_DNA"/>
</dbReference>
<keyword evidence="2 6" id="KW-0808">Transferase</keyword>
<feature type="site" description="Raises pKa of active site His" evidence="6">
    <location>
        <position position="144"/>
    </location>
</feature>
<evidence type="ECO:0000256" key="6">
    <source>
        <dbReference type="HAMAP-Rule" id="MF_01930"/>
    </source>
</evidence>
<comment type="pathway">
    <text evidence="1 6">Purine metabolism; IMP biosynthesis via de novo pathway; N(2)-formyl-N(1)-(5-phospho-D-ribosyl)glycinamide from N(1)-(5-phospho-D-ribosyl)glycinamide (10-formyl THF route): step 1/1.</text>
</comment>
<reference evidence="9" key="1">
    <citation type="journal article" date="2019" name="Int. J. Syst. Evol. Microbiol.">
        <title>The Global Catalogue of Microorganisms (GCM) 10K type strain sequencing project: providing services to taxonomists for standard genome sequencing and annotation.</title>
        <authorList>
            <consortium name="The Broad Institute Genomics Platform"/>
            <consortium name="The Broad Institute Genome Sequencing Center for Infectious Disease"/>
            <person name="Wu L."/>
            <person name="Ma J."/>
        </authorList>
    </citation>
    <scope>NUCLEOTIDE SEQUENCE [LARGE SCALE GENOMIC DNA]</scope>
    <source>
        <strain evidence="9">JCM 16981</strain>
    </source>
</reference>
<evidence type="ECO:0000256" key="3">
    <source>
        <dbReference type="ARBA" id="ARBA00022755"/>
    </source>
</evidence>
<dbReference type="RefSeq" id="WP_344701162.1">
    <property type="nucleotide sequence ID" value="NZ_BAABCK010000013.1"/>
</dbReference>
<dbReference type="NCBIfam" id="TIGR00639">
    <property type="entry name" value="PurN"/>
    <property type="match status" value="1"/>
</dbReference>